<dbReference type="AlphaFoldDB" id="A0A2G7FR15"/>
<gene>
    <name evidence="2" type="ORF">AARAC_000236</name>
</gene>
<name>A0A2G7FR15_9EURO</name>
<dbReference type="STRING" id="656916.A0A2G7FR15"/>
<feature type="compositionally biased region" description="Polar residues" evidence="1">
    <location>
        <begin position="52"/>
        <end position="63"/>
    </location>
</feature>
<accession>A0A2G7FR15</accession>
<feature type="region of interest" description="Disordered" evidence="1">
    <location>
        <begin position="52"/>
        <end position="83"/>
    </location>
</feature>
<dbReference type="EMBL" id="NEXV01000528">
    <property type="protein sequence ID" value="PIG82241.1"/>
    <property type="molecule type" value="Genomic_DNA"/>
</dbReference>
<feature type="compositionally biased region" description="Polar residues" evidence="1">
    <location>
        <begin position="1"/>
        <end position="15"/>
    </location>
</feature>
<evidence type="ECO:0000313" key="2">
    <source>
        <dbReference type="EMBL" id="PIG82241.1"/>
    </source>
</evidence>
<keyword evidence="3" id="KW-1185">Reference proteome</keyword>
<evidence type="ECO:0000256" key="1">
    <source>
        <dbReference type="SAM" id="MobiDB-lite"/>
    </source>
</evidence>
<comment type="caution">
    <text evidence="2">The sequence shown here is derived from an EMBL/GenBank/DDBJ whole genome shotgun (WGS) entry which is preliminary data.</text>
</comment>
<reference evidence="2 3" key="1">
    <citation type="submission" date="2017-05" db="EMBL/GenBank/DDBJ databases">
        <title>Genome sequence for an aflatoxigenic pathogen of Argentinian peanut, Aspergillus arachidicola.</title>
        <authorList>
            <person name="Moore G."/>
            <person name="Beltz S.B."/>
            <person name="Mack B.M."/>
        </authorList>
    </citation>
    <scope>NUCLEOTIDE SEQUENCE [LARGE SCALE GENOMIC DNA]</scope>
    <source>
        <strain evidence="2 3">CBS 117610</strain>
    </source>
</reference>
<proteinExistence type="predicted"/>
<dbReference type="Proteomes" id="UP000231358">
    <property type="component" value="Unassembled WGS sequence"/>
</dbReference>
<feature type="region of interest" description="Disordered" evidence="1">
    <location>
        <begin position="1"/>
        <end position="21"/>
    </location>
</feature>
<organism evidence="2 3">
    <name type="scientific">Aspergillus arachidicola</name>
    <dbReference type="NCBI Taxonomy" id="656916"/>
    <lineage>
        <taxon>Eukaryota</taxon>
        <taxon>Fungi</taxon>
        <taxon>Dikarya</taxon>
        <taxon>Ascomycota</taxon>
        <taxon>Pezizomycotina</taxon>
        <taxon>Eurotiomycetes</taxon>
        <taxon>Eurotiomycetidae</taxon>
        <taxon>Eurotiales</taxon>
        <taxon>Aspergillaceae</taxon>
        <taxon>Aspergillus</taxon>
        <taxon>Aspergillus subgen. Circumdati</taxon>
    </lineage>
</organism>
<sequence>MTLTGTTPPTAQEGQQGFPGADSFNLAEAIADAGSWLQQSFDLNRDLRLCETSKSAPTSSAGTRRSAIGVDDGEHGGAGPPSKWQSSVSLFGLVLFGQGKSPVMHLRF</sequence>
<evidence type="ECO:0000313" key="3">
    <source>
        <dbReference type="Proteomes" id="UP000231358"/>
    </source>
</evidence>
<protein>
    <submittedName>
        <fullName evidence="2">Uncharacterized protein</fullName>
    </submittedName>
</protein>